<name>A0ABQ0ALD0_9RHOB</name>
<dbReference type="InterPro" id="IPR017029">
    <property type="entry name" value="Phage_head_put"/>
</dbReference>
<protein>
    <recommendedName>
        <fullName evidence="1">Phage head morphogenesis domain-containing protein</fullName>
    </recommendedName>
</protein>
<dbReference type="EMBL" id="BAABWU010000007">
    <property type="protein sequence ID" value="GAA6196683.1"/>
    <property type="molecule type" value="Genomic_DNA"/>
</dbReference>
<comment type="caution">
    <text evidence="2">The sequence shown here is derived from an EMBL/GenBank/DDBJ whole genome shotgun (WGS) entry which is preliminary data.</text>
</comment>
<accession>A0ABQ0ALD0</accession>
<evidence type="ECO:0000259" key="1">
    <source>
        <dbReference type="Pfam" id="PF04233"/>
    </source>
</evidence>
<proteinExistence type="predicted"/>
<gene>
    <name evidence="2" type="ORF">NBRC116598_21270</name>
</gene>
<evidence type="ECO:0000313" key="3">
    <source>
        <dbReference type="Proteomes" id="UP001441944"/>
    </source>
</evidence>
<feature type="domain" description="Phage head morphogenesis" evidence="1">
    <location>
        <begin position="156"/>
        <end position="278"/>
    </location>
</feature>
<keyword evidence="3" id="KW-1185">Reference proteome</keyword>
<dbReference type="Proteomes" id="UP001441944">
    <property type="component" value="Unassembled WGS sequence"/>
</dbReference>
<organism evidence="2 3">
    <name type="scientific">Pseudophaeobacter arcticus</name>
    <dbReference type="NCBI Taxonomy" id="385492"/>
    <lineage>
        <taxon>Bacteria</taxon>
        <taxon>Pseudomonadati</taxon>
        <taxon>Pseudomonadota</taxon>
        <taxon>Alphaproteobacteria</taxon>
        <taxon>Rhodobacterales</taxon>
        <taxon>Paracoccaceae</taxon>
        <taxon>Pseudophaeobacter</taxon>
    </lineage>
</organism>
<dbReference type="PIRSF" id="PIRSF034565">
    <property type="entry name" value="UCP034565"/>
    <property type="match status" value="1"/>
</dbReference>
<dbReference type="Pfam" id="PF04233">
    <property type="entry name" value="Phage_Mu_F"/>
    <property type="match status" value="1"/>
</dbReference>
<dbReference type="InterPro" id="IPR006528">
    <property type="entry name" value="Phage_head_morphogenesis_dom"/>
</dbReference>
<sequence length="365" mass="40245">MMAADGGSVNERILELITDRSLDLQRFTASQRREISAFLKELGAEIVAQIARIDPMGVDQASYQSQRLNKLLQQVRETIRTAYRARGAELTGELKELAEIEAAFAASSVNSAVGVSLMTDGMTRGQLSALLDGVLVQGAPISEWWERQAGDTLQRFTDQMRLGIAQGETIGQLIRRVRGGTQGGEPVSGIMSTSRHHADALVRSATQAVSQKARQATYEGNADLLKGIMWASTLDLRTTVGCAARDNKLYSVKDHKPLDHDLPWENGPGQRHWGCRSTSAPVTKSWRDIGFDIDDLPASTRASMNGQVPQDTSFEAWLAKKTKAQQNEALGPGRADLWRDGKLTFRDLVDARGRELTLEQLRQRF</sequence>
<evidence type="ECO:0000313" key="2">
    <source>
        <dbReference type="EMBL" id="GAA6196683.1"/>
    </source>
</evidence>
<reference evidence="2 3" key="1">
    <citation type="submission" date="2024-04" db="EMBL/GenBank/DDBJ databases">
        <title>Draft genome sequence of Pseudophaeobacter arcticus NBRC 116598.</title>
        <authorList>
            <person name="Miyakawa T."/>
            <person name="Kusuya Y."/>
            <person name="Miura T."/>
        </authorList>
    </citation>
    <scope>NUCLEOTIDE SEQUENCE [LARGE SCALE GENOMIC DNA]</scope>
    <source>
        <strain evidence="2 3">SU-CL00105</strain>
    </source>
</reference>
<dbReference type="RefSeq" id="WP_353399782.1">
    <property type="nucleotide sequence ID" value="NZ_BAABWU010000007.1"/>
</dbReference>